<evidence type="ECO:0000256" key="2">
    <source>
        <dbReference type="PIRSR" id="PIRSR000148-1"/>
    </source>
</evidence>
<evidence type="ECO:0000313" key="5">
    <source>
        <dbReference type="Proteomes" id="UP000010164"/>
    </source>
</evidence>
<dbReference type="PANTHER" id="PTHR46278:SF2">
    <property type="entry name" value="ASPARTATE-SEMIALDEHYDE DEHYDROGENASE"/>
    <property type="match status" value="1"/>
</dbReference>
<dbReference type="Gene3D" id="3.30.360.10">
    <property type="entry name" value="Dihydrodipicolinate Reductase, domain 2"/>
    <property type="match status" value="1"/>
</dbReference>
<evidence type="ECO:0000259" key="3">
    <source>
        <dbReference type="SMART" id="SM00859"/>
    </source>
</evidence>
<dbReference type="Pfam" id="PF02774">
    <property type="entry name" value="Semialdhyde_dhC"/>
    <property type="match status" value="1"/>
</dbReference>
<sequence>MAVVGATGLVGEAIIKLLADRDVPVGELFVLASESSAGKSVHFGSRRLTVGKLEDFDFSRVELAFFAAGAQVTQDYAPRASDAGTLVVDLSPAYRYEQDVPLVVAGVNDDMLAQARERNLVACADAATVQLLQALKPLADMGPLQDVVVTQLQAASATGRRGVDQLAQQSVRLLNGLAPSEAAQAQAAFNVLPVSGQPQENGYTSEELKVVLEARRILADQSFSLQVTCVRVPVFYGHGQSVTVQGMQPLSAAQAIDLWQAAGLDVVPADDPQQLSPVALADQAPQLVLSRVRDDLDARGVISYFSVADNVRMGAALNAVRIAELLLKDYL</sequence>
<dbReference type="InterPro" id="IPR012280">
    <property type="entry name" value="Semialdhyde_DH_dimer_dom"/>
</dbReference>
<dbReference type="NCBIfam" id="NF011456">
    <property type="entry name" value="PRK14874.1"/>
    <property type="match status" value="1"/>
</dbReference>
<dbReference type="GO" id="GO:0016620">
    <property type="term" value="F:oxidoreductase activity, acting on the aldehyde or oxo group of donors, NAD or NADP as acceptor"/>
    <property type="evidence" value="ECO:0007669"/>
    <property type="project" value="InterPro"/>
</dbReference>
<dbReference type="eggNOG" id="COG0136">
    <property type="taxonomic scope" value="Bacteria"/>
</dbReference>
<dbReference type="GO" id="GO:0008652">
    <property type="term" value="P:amino acid biosynthetic process"/>
    <property type="evidence" value="ECO:0007669"/>
    <property type="project" value="InterPro"/>
</dbReference>
<keyword evidence="5" id="KW-1185">Reference proteome</keyword>
<dbReference type="PATRIC" id="fig|1177179.3.peg.1305"/>
<dbReference type="SUPFAM" id="SSF55347">
    <property type="entry name" value="Glyceraldehyde-3-phosphate dehydrogenase-like, C-terminal domain"/>
    <property type="match status" value="1"/>
</dbReference>
<dbReference type="GO" id="GO:0046983">
    <property type="term" value="F:protein dimerization activity"/>
    <property type="evidence" value="ECO:0007669"/>
    <property type="project" value="InterPro"/>
</dbReference>
<accession>L0WDJ7</accession>
<evidence type="ECO:0000313" key="4">
    <source>
        <dbReference type="EMBL" id="EKF74858.1"/>
    </source>
</evidence>
<dbReference type="NCBIfam" id="NF005957">
    <property type="entry name" value="PRK08040.1"/>
    <property type="match status" value="1"/>
</dbReference>
<comment type="similarity">
    <text evidence="1">Belongs to the aspartate-semialdehyde dehydrogenase family.</text>
</comment>
<organism evidence="4 5">
    <name type="scientific">Alcanivorax hongdengensis A-11-3</name>
    <dbReference type="NCBI Taxonomy" id="1177179"/>
    <lineage>
        <taxon>Bacteria</taxon>
        <taxon>Pseudomonadati</taxon>
        <taxon>Pseudomonadota</taxon>
        <taxon>Gammaproteobacteria</taxon>
        <taxon>Oceanospirillales</taxon>
        <taxon>Alcanivoracaceae</taxon>
        <taxon>Alcanivorax</taxon>
    </lineage>
</organism>
<dbReference type="SUPFAM" id="SSF51735">
    <property type="entry name" value="NAD(P)-binding Rossmann-fold domains"/>
    <property type="match status" value="1"/>
</dbReference>
<dbReference type="Pfam" id="PF01118">
    <property type="entry name" value="Semialdhyde_dh"/>
    <property type="match status" value="1"/>
</dbReference>
<dbReference type="PIRSF" id="PIRSF000148">
    <property type="entry name" value="ASA_dh"/>
    <property type="match status" value="1"/>
</dbReference>
<dbReference type="Proteomes" id="UP000010164">
    <property type="component" value="Unassembled WGS sequence"/>
</dbReference>
<feature type="domain" description="Semialdehyde dehydrogenase NAD-binding" evidence="3">
    <location>
        <begin position="2"/>
        <end position="115"/>
    </location>
</feature>
<dbReference type="SMART" id="SM00859">
    <property type="entry name" value="Semialdhyde_dh"/>
    <property type="match status" value="1"/>
</dbReference>
<gene>
    <name evidence="4" type="ORF">A11A3_06485</name>
</gene>
<dbReference type="GO" id="GO:0051287">
    <property type="term" value="F:NAD binding"/>
    <property type="evidence" value="ECO:0007669"/>
    <property type="project" value="InterPro"/>
</dbReference>
<feature type="active site" description="Acyl-thioester intermediate" evidence="2">
    <location>
        <position position="123"/>
    </location>
</feature>
<dbReference type="STRING" id="1177179.A11A3_06485"/>
<comment type="caution">
    <text evidence="4">The sequence shown here is derived from an EMBL/GenBank/DDBJ whole genome shotgun (WGS) entry which is preliminary data.</text>
</comment>
<dbReference type="InterPro" id="IPR036291">
    <property type="entry name" value="NAD(P)-bd_dom_sf"/>
</dbReference>
<protein>
    <submittedName>
        <fullName evidence="4">Aspartate-semialdehyde dehydrogenase</fullName>
    </submittedName>
</protein>
<dbReference type="EMBL" id="AMRJ01000007">
    <property type="protein sequence ID" value="EKF74858.1"/>
    <property type="molecule type" value="Genomic_DNA"/>
</dbReference>
<proteinExistence type="inferred from homology"/>
<dbReference type="PANTHER" id="PTHR46278">
    <property type="entry name" value="DEHYDROGENASE, PUTATIVE-RELATED"/>
    <property type="match status" value="1"/>
</dbReference>
<dbReference type="Gene3D" id="3.40.50.720">
    <property type="entry name" value="NAD(P)-binding Rossmann-like Domain"/>
    <property type="match status" value="1"/>
</dbReference>
<name>L0WDJ7_9GAMM</name>
<dbReference type="InterPro" id="IPR000534">
    <property type="entry name" value="Semialdehyde_DH_NAD-bd"/>
</dbReference>
<dbReference type="AlphaFoldDB" id="L0WDJ7"/>
<evidence type="ECO:0000256" key="1">
    <source>
        <dbReference type="ARBA" id="ARBA00010584"/>
    </source>
</evidence>
<reference evidence="4 5" key="1">
    <citation type="journal article" date="2012" name="J. Bacteriol.">
        <title>Genome Sequence of the Alkane-Degrading Bacterium Alcanivorax hongdengensis Type Strain A-11-3.</title>
        <authorList>
            <person name="Lai Q."/>
            <person name="Shao Z."/>
        </authorList>
    </citation>
    <scope>NUCLEOTIDE SEQUENCE [LARGE SCALE GENOMIC DNA]</scope>
    <source>
        <strain evidence="4 5">A-11-3</strain>
    </source>
</reference>
<feature type="active site" description="Proton acceptor" evidence="2">
    <location>
        <position position="238"/>
    </location>
</feature>